<proteinExistence type="predicted"/>
<dbReference type="AlphaFoldDB" id="A0A3N4IN46"/>
<dbReference type="EMBL" id="ML119647">
    <property type="protein sequence ID" value="RPA87116.1"/>
    <property type="molecule type" value="Genomic_DNA"/>
</dbReference>
<dbReference type="Proteomes" id="UP000275078">
    <property type="component" value="Unassembled WGS sequence"/>
</dbReference>
<feature type="region of interest" description="Disordered" evidence="1">
    <location>
        <begin position="1"/>
        <end position="39"/>
    </location>
</feature>
<evidence type="ECO:0000313" key="2">
    <source>
        <dbReference type="EMBL" id="RPA87116.1"/>
    </source>
</evidence>
<gene>
    <name evidence="2" type="ORF">BJ508DRAFT_301233</name>
</gene>
<evidence type="ECO:0000256" key="1">
    <source>
        <dbReference type="SAM" id="MobiDB-lite"/>
    </source>
</evidence>
<evidence type="ECO:0000313" key="3">
    <source>
        <dbReference type="Proteomes" id="UP000275078"/>
    </source>
</evidence>
<protein>
    <submittedName>
        <fullName evidence="2">Uncharacterized protein</fullName>
    </submittedName>
</protein>
<organism evidence="2 3">
    <name type="scientific">Ascobolus immersus RN42</name>
    <dbReference type="NCBI Taxonomy" id="1160509"/>
    <lineage>
        <taxon>Eukaryota</taxon>
        <taxon>Fungi</taxon>
        <taxon>Dikarya</taxon>
        <taxon>Ascomycota</taxon>
        <taxon>Pezizomycotina</taxon>
        <taxon>Pezizomycetes</taxon>
        <taxon>Pezizales</taxon>
        <taxon>Ascobolaceae</taxon>
        <taxon>Ascobolus</taxon>
    </lineage>
</organism>
<reference evidence="2 3" key="1">
    <citation type="journal article" date="2018" name="Nat. Ecol. Evol.">
        <title>Pezizomycetes genomes reveal the molecular basis of ectomycorrhizal truffle lifestyle.</title>
        <authorList>
            <person name="Murat C."/>
            <person name="Payen T."/>
            <person name="Noel B."/>
            <person name="Kuo A."/>
            <person name="Morin E."/>
            <person name="Chen J."/>
            <person name="Kohler A."/>
            <person name="Krizsan K."/>
            <person name="Balestrini R."/>
            <person name="Da Silva C."/>
            <person name="Montanini B."/>
            <person name="Hainaut M."/>
            <person name="Levati E."/>
            <person name="Barry K.W."/>
            <person name="Belfiori B."/>
            <person name="Cichocki N."/>
            <person name="Clum A."/>
            <person name="Dockter R.B."/>
            <person name="Fauchery L."/>
            <person name="Guy J."/>
            <person name="Iotti M."/>
            <person name="Le Tacon F."/>
            <person name="Lindquist E.A."/>
            <person name="Lipzen A."/>
            <person name="Malagnac F."/>
            <person name="Mello A."/>
            <person name="Molinier V."/>
            <person name="Miyauchi S."/>
            <person name="Poulain J."/>
            <person name="Riccioni C."/>
            <person name="Rubini A."/>
            <person name="Sitrit Y."/>
            <person name="Splivallo R."/>
            <person name="Traeger S."/>
            <person name="Wang M."/>
            <person name="Zifcakova L."/>
            <person name="Wipf D."/>
            <person name="Zambonelli A."/>
            <person name="Paolocci F."/>
            <person name="Nowrousian M."/>
            <person name="Ottonello S."/>
            <person name="Baldrian P."/>
            <person name="Spatafora J.W."/>
            <person name="Henrissat B."/>
            <person name="Nagy L.G."/>
            <person name="Aury J.M."/>
            <person name="Wincker P."/>
            <person name="Grigoriev I.V."/>
            <person name="Bonfante P."/>
            <person name="Martin F.M."/>
        </authorList>
    </citation>
    <scope>NUCLEOTIDE SEQUENCE [LARGE SCALE GENOMIC DNA]</scope>
    <source>
        <strain evidence="2 3">RN42</strain>
    </source>
</reference>
<accession>A0A3N4IN46</accession>
<feature type="region of interest" description="Disordered" evidence="1">
    <location>
        <begin position="229"/>
        <end position="252"/>
    </location>
</feature>
<sequence length="264" mass="30038">MARRPERVRNQQGHWAEWGPERSRQEFGTSCKHSSPSDRLDSTSAFFLSFRIPNYCPNGTLTRDELRDGSTTPLTQYDAASRLLSVATLGIYFWRGTERRTRDVARDIYGCLRIEEALCWRDSGMVVAYVRETLDSNATQEPKQKFTILLKSCGIRSHSRVAFVASPSATTLLRLFTAQTPKAGKITDTSCCYEHITRYCPNKTVTRRTFQLSDENQLEDVSDLVGTGLTGTSLSQRSREENGSSFPNQKRLPSLKDLRNTYWK</sequence>
<name>A0A3N4IN46_ASCIM</name>
<keyword evidence="3" id="KW-1185">Reference proteome</keyword>